<name>A0A8K0I613_COCNU</name>
<evidence type="ECO:0000313" key="2">
    <source>
        <dbReference type="EMBL" id="KAG1338516.1"/>
    </source>
</evidence>
<keyword evidence="3" id="KW-1185">Reference proteome</keyword>
<feature type="region of interest" description="Disordered" evidence="1">
    <location>
        <begin position="1"/>
        <end position="44"/>
    </location>
</feature>
<gene>
    <name evidence="2" type="ORF">COCNU_04G008220</name>
</gene>
<dbReference type="AlphaFoldDB" id="A0A8K0I613"/>
<dbReference type="Proteomes" id="UP000797356">
    <property type="component" value="Chromosome 4"/>
</dbReference>
<reference evidence="2" key="2">
    <citation type="submission" date="2019-07" db="EMBL/GenBank/DDBJ databases">
        <authorList>
            <person name="Yang Y."/>
            <person name="Bocs S."/>
            <person name="Baudouin L."/>
        </authorList>
    </citation>
    <scope>NUCLEOTIDE SEQUENCE</scope>
    <source>
        <tissue evidence="2">Spear leaf of Hainan Tall coconut</tissue>
    </source>
</reference>
<comment type="caution">
    <text evidence="2">The sequence shown here is derived from an EMBL/GenBank/DDBJ whole genome shotgun (WGS) entry which is preliminary data.</text>
</comment>
<evidence type="ECO:0000313" key="3">
    <source>
        <dbReference type="Proteomes" id="UP000797356"/>
    </source>
</evidence>
<organism evidence="2 3">
    <name type="scientific">Cocos nucifera</name>
    <name type="common">Coconut palm</name>
    <dbReference type="NCBI Taxonomy" id="13894"/>
    <lineage>
        <taxon>Eukaryota</taxon>
        <taxon>Viridiplantae</taxon>
        <taxon>Streptophyta</taxon>
        <taxon>Embryophyta</taxon>
        <taxon>Tracheophyta</taxon>
        <taxon>Spermatophyta</taxon>
        <taxon>Magnoliopsida</taxon>
        <taxon>Liliopsida</taxon>
        <taxon>Arecaceae</taxon>
        <taxon>Arecoideae</taxon>
        <taxon>Cocoseae</taxon>
        <taxon>Attaleinae</taxon>
        <taxon>Cocos</taxon>
    </lineage>
</organism>
<accession>A0A8K0I613</accession>
<reference evidence="2" key="1">
    <citation type="journal article" date="2017" name="Gigascience">
        <title>The genome draft of coconut (Cocos nucifera).</title>
        <authorList>
            <person name="Xiao Y."/>
            <person name="Xu P."/>
            <person name="Fan H."/>
            <person name="Baudouin L."/>
            <person name="Xia W."/>
            <person name="Bocs S."/>
            <person name="Xu J."/>
            <person name="Li Q."/>
            <person name="Guo A."/>
            <person name="Zhou L."/>
            <person name="Li J."/>
            <person name="Wu Y."/>
            <person name="Ma Z."/>
            <person name="Armero A."/>
            <person name="Issali A.E."/>
            <person name="Liu N."/>
            <person name="Peng M."/>
            <person name="Yang Y."/>
        </authorList>
    </citation>
    <scope>NUCLEOTIDE SEQUENCE</scope>
    <source>
        <tissue evidence="2">Spear leaf of Hainan Tall coconut</tissue>
    </source>
</reference>
<proteinExistence type="predicted"/>
<sequence length="117" mass="12204">MVNISRLNLKESEDEAEEDGANVGTTFSTKEDDANVGTTSKVEEDGANVGIPSVTVPKKLTIKLEPTDAAVGVTPGPASKAIVEVVPRPTFEAKIIPEPTLKAEAEVKVGSSTEEAL</sequence>
<evidence type="ECO:0000256" key="1">
    <source>
        <dbReference type="SAM" id="MobiDB-lite"/>
    </source>
</evidence>
<dbReference type="EMBL" id="CM017875">
    <property type="protein sequence ID" value="KAG1338516.1"/>
    <property type="molecule type" value="Genomic_DNA"/>
</dbReference>
<protein>
    <submittedName>
        <fullName evidence="2">Uncharacterized protein</fullName>
    </submittedName>
</protein>